<evidence type="ECO:0000256" key="1">
    <source>
        <dbReference type="SAM" id="MobiDB-lite"/>
    </source>
</evidence>
<sequence length="304" mass="34390">MSLQDFNTIYSELITDLRNTYSLNISLNDNASDKRYISHFIRNIIPYMDDISCMNLDALKYKHKNLFIVNGVKFSKILKNPKFIVDSKTLWKYFHTLYVLCYKAPETKTLLKNYEDIENYTMISRNLEEYYYNTFLDNFKTVLTEHTDTDTETEEESSTSPEEKEKSTTDAELPDFLQNSIIGNLAKEISGEIDTTQLENLENPADLFSTMFSGGAMGGGLGSLIGSVVGKLTEKMESGELDQTKLMTEAAGMMGSLNLFGGGGMSNNTPESSDAVETEQQTNTKSKKKKRRRKKKKKAVSEES</sequence>
<dbReference type="EMBL" id="MN740346">
    <property type="protein sequence ID" value="QHU01645.1"/>
    <property type="molecule type" value="Genomic_DNA"/>
</dbReference>
<feature type="compositionally biased region" description="Basic residues" evidence="1">
    <location>
        <begin position="285"/>
        <end position="298"/>
    </location>
</feature>
<feature type="region of interest" description="Disordered" evidence="1">
    <location>
        <begin position="147"/>
        <end position="173"/>
    </location>
</feature>
<evidence type="ECO:0000313" key="2">
    <source>
        <dbReference type="EMBL" id="QHU01645.1"/>
    </source>
</evidence>
<proteinExistence type="predicted"/>
<organism evidence="2">
    <name type="scientific">viral metagenome</name>
    <dbReference type="NCBI Taxonomy" id="1070528"/>
    <lineage>
        <taxon>unclassified sequences</taxon>
        <taxon>metagenomes</taxon>
        <taxon>organismal metagenomes</taxon>
    </lineage>
</organism>
<protein>
    <submittedName>
        <fullName evidence="2">Uncharacterized protein</fullName>
    </submittedName>
</protein>
<accession>A0A6C0J7C7</accession>
<dbReference type="AlphaFoldDB" id="A0A6C0J7C7"/>
<name>A0A6C0J7C7_9ZZZZ</name>
<feature type="region of interest" description="Disordered" evidence="1">
    <location>
        <begin position="258"/>
        <end position="304"/>
    </location>
</feature>
<reference evidence="2" key="1">
    <citation type="journal article" date="2020" name="Nature">
        <title>Giant virus diversity and host interactions through global metagenomics.</title>
        <authorList>
            <person name="Schulz F."/>
            <person name="Roux S."/>
            <person name="Paez-Espino D."/>
            <person name="Jungbluth S."/>
            <person name="Walsh D.A."/>
            <person name="Denef V.J."/>
            <person name="McMahon K.D."/>
            <person name="Konstantinidis K.T."/>
            <person name="Eloe-Fadrosh E.A."/>
            <person name="Kyrpides N.C."/>
            <person name="Woyke T."/>
        </authorList>
    </citation>
    <scope>NUCLEOTIDE SEQUENCE</scope>
    <source>
        <strain evidence="2">GVMAG-M-3300025874-2</strain>
    </source>
</reference>